<dbReference type="VEuPathDB" id="PiroplasmaDB:BmR1_04g04875"/>
<dbReference type="RefSeq" id="XP_021337587.1">
    <property type="nucleotide sequence ID" value="XM_021482320.1"/>
</dbReference>
<dbReference type="KEGG" id="bmic:BmR1_04g04875"/>
<name>A0A1N6LXA1_BABMR</name>
<accession>A0A1N6LXA1</accession>
<keyword evidence="2" id="KW-1185">Reference proteome</keyword>
<dbReference type="AlphaFoldDB" id="A0A1N6LXA1"/>
<reference evidence="1 2" key="2">
    <citation type="journal article" date="2013" name="PLoS ONE">
        <title>Whole genome mapping and re-organization of the nuclear and mitochondrial genomes of Babesia microti isolates.</title>
        <authorList>
            <person name="Cornillot E."/>
            <person name="Dassouli A."/>
            <person name="Garg A."/>
            <person name="Pachikara N."/>
            <person name="Randazzo S."/>
            <person name="Depoix D."/>
            <person name="Carcy B."/>
            <person name="Delbecq S."/>
            <person name="Frutos R."/>
            <person name="Silva J.C."/>
            <person name="Sutton R."/>
            <person name="Krause P.J."/>
            <person name="Mamoun C.B."/>
        </authorList>
    </citation>
    <scope>NUCLEOTIDE SEQUENCE [LARGE SCALE GENOMIC DNA]</scope>
    <source>
        <strain evidence="1 2">RI</strain>
    </source>
</reference>
<dbReference type="GeneID" id="24425620"/>
<protein>
    <submittedName>
        <fullName evidence="1">Uncharacterized protein</fullName>
    </submittedName>
</protein>
<organism evidence="1 2">
    <name type="scientific">Babesia microti (strain RI)</name>
    <dbReference type="NCBI Taxonomy" id="1133968"/>
    <lineage>
        <taxon>Eukaryota</taxon>
        <taxon>Sar</taxon>
        <taxon>Alveolata</taxon>
        <taxon>Apicomplexa</taxon>
        <taxon>Aconoidasida</taxon>
        <taxon>Piroplasmida</taxon>
        <taxon>Babesiidae</taxon>
        <taxon>Babesia</taxon>
    </lineage>
</organism>
<proteinExistence type="predicted"/>
<evidence type="ECO:0000313" key="1">
    <source>
        <dbReference type="EMBL" id="SIO73491.1"/>
    </source>
</evidence>
<reference evidence="1 2" key="3">
    <citation type="journal article" date="2016" name="Sci. Rep.">
        <title>Genome-wide diversity and gene expression profiling of Babesia microti isolates identify polymorphic genes that mediate host-pathogen interactions.</title>
        <authorList>
            <person name="Silva J.C."/>
            <person name="Cornillot E."/>
            <person name="McCracken C."/>
            <person name="Usmani-Brown S."/>
            <person name="Dwivedi A."/>
            <person name="Ifeonu O.O."/>
            <person name="Crabtree J."/>
            <person name="Gotia H.T."/>
            <person name="Virji A.Z."/>
            <person name="Reynes C."/>
            <person name="Colinge J."/>
            <person name="Kumar V."/>
            <person name="Lawres L."/>
            <person name="Pazzi J.E."/>
            <person name="Pablo J.V."/>
            <person name="Hung C."/>
            <person name="Brancato J."/>
            <person name="Kumari P."/>
            <person name="Orvis J."/>
            <person name="Tretina K."/>
            <person name="Chibucos M."/>
            <person name="Ott S."/>
            <person name="Sadzewicz L."/>
            <person name="Sengamalay N."/>
            <person name="Shetty A.C."/>
            <person name="Su Q."/>
            <person name="Tallon L."/>
            <person name="Fraser C.M."/>
            <person name="Frutos R."/>
            <person name="Molina D.M."/>
            <person name="Krause P.J."/>
            <person name="Ben Mamoun C."/>
        </authorList>
    </citation>
    <scope>NUCLEOTIDE SEQUENCE [LARGE SCALE GENOMIC DNA]</scope>
    <source>
        <strain evidence="1 2">RI</strain>
    </source>
</reference>
<sequence>MGYNFGLTYSSHPVFVLGVSGAKISCVVQGPKLSRKRVGGCSTNKVDVRDLSGMNLQINDIVMVLMELLDRFSTEKSASLDIFMTIEQSFNVDIVAQCITCLFVSLWEAKIPLKNYIICTSISLIQYEGEKETIATNSHDKPSQLPVVIDRCYIGTSIDTGTLSYIYCTNHSKRLNQFIKMGIDASKSLGCDIKKLIKW</sequence>
<reference evidence="1 2" key="1">
    <citation type="journal article" date="2012" name="Nucleic Acids Res.">
        <title>Sequencing of the smallest Apicomplexan genome from the human pathogen Babesia microti.</title>
        <authorList>
            <person name="Cornillot E."/>
            <person name="Hadj-Kaddour K."/>
            <person name="Dassouli A."/>
            <person name="Noel B."/>
            <person name="Ranwez V."/>
            <person name="Vacherie B."/>
            <person name="Augagneur Y."/>
            <person name="Bres V."/>
            <person name="Duclos A."/>
            <person name="Randazzo S."/>
            <person name="Carcy B."/>
            <person name="Debierre-Grockiego F."/>
            <person name="Delbecq S."/>
            <person name="Moubri-Menage K."/>
            <person name="Shams-Eldin H."/>
            <person name="Usmani-Brown S."/>
            <person name="Bringaud F."/>
            <person name="Wincker P."/>
            <person name="Vivares C.P."/>
            <person name="Schwarz R.T."/>
            <person name="Schetters T.P."/>
            <person name="Krause P.J."/>
            <person name="Gorenflot A."/>
            <person name="Berry V."/>
            <person name="Barbe V."/>
            <person name="Ben Mamoun C."/>
        </authorList>
    </citation>
    <scope>NUCLEOTIDE SEQUENCE [LARGE SCALE GENOMIC DNA]</scope>
    <source>
        <strain evidence="1 2">RI</strain>
    </source>
</reference>
<dbReference type="Proteomes" id="UP000002899">
    <property type="component" value="Chromosome IV"/>
</dbReference>
<dbReference type="EMBL" id="LN871599">
    <property type="protein sequence ID" value="SIO73491.1"/>
    <property type="molecule type" value="Genomic_DNA"/>
</dbReference>
<evidence type="ECO:0000313" key="2">
    <source>
        <dbReference type="Proteomes" id="UP000002899"/>
    </source>
</evidence>